<evidence type="ECO:0000313" key="10">
    <source>
        <dbReference type="Proteomes" id="UP001183794"/>
    </source>
</evidence>
<organism evidence="9 10">
    <name type="scientific">Enteractinococcus fodinae</name>
    <dbReference type="NCBI Taxonomy" id="684663"/>
    <lineage>
        <taxon>Bacteria</taxon>
        <taxon>Bacillati</taxon>
        <taxon>Actinomycetota</taxon>
        <taxon>Actinomycetes</taxon>
        <taxon>Micrococcales</taxon>
        <taxon>Micrococcaceae</taxon>
    </lineage>
</organism>
<feature type="binding site" evidence="7">
    <location>
        <position position="41"/>
    </location>
    <ligand>
        <name>3-phosphoshikimate</name>
        <dbReference type="ChEBI" id="CHEBI:145989"/>
    </ligand>
</feature>
<evidence type="ECO:0000256" key="5">
    <source>
        <dbReference type="ARBA" id="ARBA00023141"/>
    </source>
</evidence>
<comment type="caution">
    <text evidence="7">Lacks conserved residue(s) required for the propagation of feature annotation.</text>
</comment>
<sequence>MSPNLMKEALLVPMTPAPGEAWPAPFTTQPVNATVALPGSKSLTNRHLVLAALSQQPSRLSGVLVSRDTDLMIEALTALGAQFTPVDNDPTVLDVTPISLGATTGQITIDAGLAGTVMRFIPGVAATTNATVLIDGDEQSYARPMGPVIDGLLQAGVHITAQDQEPIGRLPLTVHGQGSPAGGAVAIDSGGSSQFVSALLLVGATFTNGLDIRHTGEHTPSPEHIDMTVKVLEAAGVVVHTPEPNRWVVEPGPITAVDTAVEPDLSNAGPYLAAAVITGGAVTVPYWPLETTQIGDRWRQILPAFGATVTFDPVPGTDYGNLTVSGTRTAAGRPVLTGAGELENLAELTPTTAALALLADGETRLTKIGHLRGHETDRLTALRTEAQKLGVTIDEGPDYLTFSGGYELHPATLESYADHRMATFGALIGLAVDGTVVTDVATTAKTMPDFPIAWAKLAAGEGRIRA</sequence>
<evidence type="ECO:0000313" key="9">
    <source>
        <dbReference type="EMBL" id="MDR7346765.1"/>
    </source>
</evidence>
<feature type="binding site" evidence="7">
    <location>
        <position position="193"/>
    </location>
    <ligand>
        <name>3-phosphoshikimate</name>
        <dbReference type="ChEBI" id="CHEBI:145989"/>
    </ligand>
</feature>
<dbReference type="EC" id="2.5.1.19" evidence="7"/>
<gene>
    <name evidence="7" type="primary">aroA</name>
    <name evidence="9" type="ORF">J2S62_001022</name>
</gene>
<keyword evidence="7" id="KW-0963">Cytoplasm</keyword>
<feature type="binding site" evidence="7">
    <location>
        <position position="41"/>
    </location>
    <ligand>
        <name>phosphoenolpyruvate</name>
        <dbReference type="ChEBI" id="CHEBI:58702"/>
    </ligand>
</feature>
<dbReference type="SUPFAM" id="SSF55205">
    <property type="entry name" value="EPT/RTPC-like"/>
    <property type="match status" value="1"/>
</dbReference>
<comment type="pathway">
    <text evidence="1 7">Metabolic intermediate biosynthesis; chorismate biosynthesis; chorismate from D-erythrose 4-phosphate and phosphoenolpyruvate: step 6/7.</text>
</comment>
<dbReference type="Gene3D" id="3.65.10.10">
    <property type="entry name" value="Enolpyruvate transferase domain"/>
    <property type="match status" value="2"/>
</dbReference>
<feature type="binding site" evidence="7">
    <location>
        <position position="42"/>
    </location>
    <ligand>
        <name>3-phosphoshikimate</name>
        <dbReference type="ChEBI" id="CHEBI:145989"/>
    </ligand>
</feature>
<feature type="binding site" evidence="7">
    <location>
        <position position="374"/>
    </location>
    <ligand>
        <name>3-phosphoshikimate</name>
        <dbReference type="ChEBI" id="CHEBI:145989"/>
    </ligand>
</feature>
<reference evidence="9 10" key="1">
    <citation type="submission" date="2023-07" db="EMBL/GenBank/DDBJ databases">
        <title>Sequencing the genomes of 1000 actinobacteria strains.</title>
        <authorList>
            <person name="Klenk H.-P."/>
        </authorList>
    </citation>
    <scope>NUCLEOTIDE SEQUENCE [LARGE SCALE GENOMIC DNA]</scope>
    <source>
        <strain evidence="9 10">DSM 22966</strain>
    </source>
</reference>
<feature type="active site" description="Proton acceptor" evidence="7">
    <location>
        <position position="347"/>
    </location>
</feature>
<protein>
    <recommendedName>
        <fullName evidence="7">3-phosphoshikimate 1-carboxyvinyltransferase</fullName>
        <ecNumber evidence="7">2.5.1.19</ecNumber>
    </recommendedName>
    <alternativeName>
        <fullName evidence="7">5-enolpyruvylshikimate-3-phosphate synthase</fullName>
        <shortName evidence="7">EPSP synthase</shortName>
        <shortName evidence="7">EPSPS</shortName>
    </alternativeName>
</protein>
<feature type="binding site" evidence="7">
    <location>
        <position position="192"/>
    </location>
    <ligand>
        <name>3-phosphoshikimate</name>
        <dbReference type="ChEBI" id="CHEBI:145989"/>
    </ligand>
</feature>
<feature type="binding site" evidence="7">
    <location>
        <position position="445"/>
    </location>
    <ligand>
        <name>phosphoenolpyruvate</name>
        <dbReference type="ChEBI" id="CHEBI:58702"/>
    </ligand>
</feature>
<keyword evidence="10" id="KW-1185">Reference proteome</keyword>
<feature type="binding site" evidence="7">
    <location>
        <position position="378"/>
    </location>
    <ligand>
        <name>phosphoenolpyruvate</name>
        <dbReference type="ChEBI" id="CHEBI:58702"/>
    </ligand>
</feature>
<evidence type="ECO:0000256" key="1">
    <source>
        <dbReference type="ARBA" id="ARBA00004811"/>
    </source>
</evidence>
<feature type="domain" description="Enolpyruvate transferase" evidence="8">
    <location>
        <begin position="28"/>
        <end position="451"/>
    </location>
</feature>
<dbReference type="PANTHER" id="PTHR21090:SF5">
    <property type="entry name" value="PENTAFUNCTIONAL AROM POLYPEPTIDE"/>
    <property type="match status" value="1"/>
</dbReference>
<keyword evidence="5 7" id="KW-0057">Aromatic amino acid biosynthesis</keyword>
<keyword evidence="4 7" id="KW-0808">Transferase</keyword>
<accession>A0ABU2AZI0</accession>
<dbReference type="PANTHER" id="PTHR21090">
    <property type="entry name" value="AROM/DEHYDROQUINATE SYNTHASE"/>
    <property type="match status" value="1"/>
</dbReference>
<comment type="subunit">
    <text evidence="7">Monomer.</text>
</comment>
<feature type="binding site" evidence="7">
    <location>
        <position position="221"/>
    </location>
    <ligand>
        <name>3-phosphoshikimate</name>
        <dbReference type="ChEBI" id="CHEBI:145989"/>
    </ligand>
</feature>
<dbReference type="InterPro" id="IPR006264">
    <property type="entry name" value="EPSP_synthase"/>
</dbReference>
<dbReference type="CDD" id="cd01556">
    <property type="entry name" value="EPSP_synthase"/>
    <property type="match status" value="1"/>
</dbReference>
<dbReference type="NCBIfam" id="TIGR01356">
    <property type="entry name" value="aroA"/>
    <property type="match status" value="1"/>
</dbReference>
<feature type="binding site" evidence="7">
    <location>
        <position position="194"/>
    </location>
    <ligand>
        <name>3-phosphoshikimate</name>
        <dbReference type="ChEBI" id="CHEBI:145989"/>
    </ligand>
</feature>
<evidence type="ECO:0000256" key="7">
    <source>
        <dbReference type="HAMAP-Rule" id="MF_00210"/>
    </source>
</evidence>
<dbReference type="InterPro" id="IPR036968">
    <property type="entry name" value="Enolpyruvate_Tfrase_sf"/>
</dbReference>
<evidence type="ECO:0000256" key="6">
    <source>
        <dbReference type="ARBA" id="ARBA00044633"/>
    </source>
</evidence>
<feature type="binding site" evidence="7">
    <location>
        <position position="46"/>
    </location>
    <ligand>
        <name>3-phosphoshikimate</name>
        <dbReference type="ChEBI" id="CHEBI:145989"/>
    </ligand>
</feature>
<feature type="binding site" evidence="7">
    <location>
        <position position="115"/>
    </location>
    <ligand>
        <name>phosphoenolpyruvate</name>
        <dbReference type="ChEBI" id="CHEBI:58702"/>
    </ligand>
</feature>
<dbReference type="InterPro" id="IPR001986">
    <property type="entry name" value="Enolpyruvate_Tfrase_dom"/>
</dbReference>
<evidence type="ECO:0000256" key="2">
    <source>
        <dbReference type="ARBA" id="ARBA00009948"/>
    </source>
</evidence>
<dbReference type="Pfam" id="PF00275">
    <property type="entry name" value="EPSP_synthase"/>
    <property type="match status" value="1"/>
</dbReference>
<evidence type="ECO:0000256" key="4">
    <source>
        <dbReference type="ARBA" id="ARBA00022679"/>
    </source>
</evidence>
<comment type="similarity">
    <text evidence="2 7">Belongs to the EPSP synthase family.</text>
</comment>
<proteinExistence type="inferred from homology"/>
<dbReference type="HAMAP" id="MF_00210">
    <property type="entry name" value="EPSP_synth"/>
    <property type="match status" value="1"/>
</dbReference>
<dbReference type="EMBL" id="JAVDYJ010000001">
    <property type="protein sequence ID" value="MDR7346765.1"/>
    <property type="molecule type" value="Genomic_DNA"/>
</dbReference>
<evidence type="ECO:0000256" key="3">
    <source>
        <dbReference type="ARBA" id="ARBA00022605"/>
    </source>
</evidence>
<feature type="binding site" evidence="7">
    <location>
        <position position="347"/>
    </location>
    <ligand>
        <name>3-phosphoshikimate</name>
        <dbReference type="ChEBI" id="CHEBI:145989"/>
    </ligand>
</feature>
<dbReference type="Proteomes" id="UP001183794">
    <property type="component" value="Unassembled WGS sequence"/>
</dbReference>
<dbReference type="GO" id="GO:0003866">
    <property type="term" value="F:3-phosphoshikimate 1-carboxyvinyltransferase activity"/>
    <property type="evidence" value="ECO:0007669"/>
    <property type="project" value="UniProtKB-EC"/>
</dbReference>
<comment type="caution">
    <text evidence="9">The sequence shown here is derived from an EMBL/GenBank/DDBJ whole genome shotgun (WGS) entry which is preliminary data.</text>
</comment>
<dbReference type="PIRSF" id="PIRSF000505">
    <property type="entry name" value="EPSPS"/>
    <property type="match status" value="1"/>
</dbReference>
<dbReference type="InterPro" id="IPR023193">
    <property type="entry name" value="EPSP_synthase_CS"/>
</dbReference>
<dbReference type="PROSITE" id="PS00885">
    <property type="entry name" value="EPSP_SYNTHASE_2"/>
    <property type="match status" value="1"/>
</dbReference>
<dbReference type="RefSeq" id="WP_310172118.1">
    <property type="nucleotide sequence ID" value="NZ_BAABHE010000002.1"/>
</dbReference>
<feature type="binding site" evidence="7">
    <location>
        <position position="143"/>
    </location>
    <ligand>
        <name>phosphoenolpyruvate</name>
        <dbReference type="ChEBI" id="CHEBI:58702"/>
    </ligand>
</feature>
<dbReference type="PROSITE" id="PS00104">
    <property type="entry name" value="EPSP_SYNTHASE_1"/>
    <property type="match status" value="1"/>
</dbReference>
<feature type="binding site" evidence="7">
    <location>
        <position position="194"/>
    </location>
    <ligand>
        <name>phosphoenolpyruvate</name>
        <dbReference type="ChEBI" id="CHEBI:58702"/>
    </ligand>
</feature>
<comment type="catalytic activity">
    <reaction evidence="6">
        <text>3-phosphoshikimate + phosphoenolpyruvate = 5-O-(1-carboxyvinyl)-3-phosphoshikimate + phosphate</text>
        <dbReference type="Rhea" id="RHEA:21256"/>
        <dbReference type="ChEBI" id="CHEBI:43474"/>
        <dbReference type="ChEBI" id="CHEBI:57701"/>
        <dbReference type="ChEBI" id="CHEBI:58702"/>
        <dbReference type="ChEBI" id="CHEBI:145989"/>
        <dbReference type="EC" id="2.5.1.19"/>
    </reaction>
    <physiologicalReaction direction="left-to-right" evidence="6">
        <dbReference type="Rhea" id="RHEA:21257"/>
    </physiologicalReaction>
</comment>
<evidence type="ECO:0000259" key="8">
    <source>
        <dbReference type="Pfam" id="PF00275"/>
    </source>
</evidence>
<comment type="function">
    <text evidence="7">Catalyzes the transfer of the enolpyruvyl moiety of phosphoenolpyruvate (PEP) to the 5-hydroxyl of shikimate-3-phosphate (S3P) to produce enolpyruvyl shikimate-3-phosphate and inorganic phosphate.</text>
</comment>
<feature type="binding site" evidence="7">
    <location>
        <position position="420"/>
    </location>
    <ligand>
        <name>phosphoenolpyruvate</name>
        <dbReference type="ChEBI" id="CHEBI:58702"/>
    </ligand>
</feature>
<keyword evidence="3 7" id="KW-0028">Amino-acid biosynthesis</keyword>
<dbReference type="InterPro" id="IPR013792">
    <property type="entry name" value="RNA3'P_cycl/enolpyr_Trfase_a/b"/>
</dbReference>
<comment type="subcellular location">
    <subcellularLocation>
        <location evidence="7">Cytoplasm</location>
    </subcellularLocation>
</comment>
<name>A0ABU2AZI0_9MICC</name>